<name>A0A2W7MYD1_9BACT</name>
<comment type="caution">
    <text evidence="2">The sequence shown here is derived from an EMBL/GenBank/DDBJ whole genome shotgun (WGS) entry which is preliminary data.</text>
</comment>
<proteinExistence type="predicted"/>
<reference evidence="2 3" key="1">
    <citation type="submission" date="2018-06" db="EMBL/GenBank/DDBJ databases">
        <title>Genomic Encyclopedia of Archaeal and Bacterial Type Strains, Phase II (KMG-II): from individual species to whole genera.</title>
        <authorList>
            <person name="Goeker M."/>
        </authorList>
    </citation>
    <scope>NUCLEOTIDE SEQUENCE [LARGE SCALE GENOMIC DNA]</scope>
    <source>
        <strain evidence="2 3">DSM 6779</strain>
    </source>
</reference>
<organism evidence="2 3">
    <name type="scientific">Breznakibacter xylanolyticus</name>
    <dbReference type="NCBI Taxonomy" id="990"/>
    <lineage>
        <taxon>Bacteria</taxon>
        <taxon>Pseudomonadati</taxon>
        <taxon>Bacteroidota</taxon>
        <taxon>Bacteroidia</taxon>
        <taxon>Marinilabiliales</taxon>
        <taxon>Marinilabiliaceae</taxon>
        <taxon>Breznakibacter</taxon>
    </lineage>
</organism>
<dbReference type="RefSeq" id="WP_111446622.1">
    <property type="nucleotide sequence ID" value="NZ_QKZK01000029.1"/>
</dbReference>
<dbReference type="AlphaFoldDB" id="A0A2W7MYD1"/>
<evidence type="ECO:0008006" key="4">
    <source>
        <dbReference type="Google" id="ProtNLM"/>
    </source>
</evidence>
<feature type="signal peptide" evidence="1">
    <location>
        <begin position="1"/>
        <end position="24"/>
    </location>
</feature>
<dbReference type="EMBL" id="QKZK01000029">
    <property type="protein sequence ID" value="PZX12840.1"/>
    <property type="molecule type" value="Genomic_DNA"/>
</dbReference>
<sequence length="157" mass="17202">MQPPHSLIALLWLLTIVSTSNAKAQTTDDMPRYALTLGLLQGGGALVGADIEYALTRRWGAQAGLGMLGNTSMAVGVNYHLCPQLNSPFVSLQYCQQGFRNDFAVRLIGPSLVYRGKKWFSCQIGFGKVLDHGAGWTSAQRAPGYWLTYAIGVYRCW</sequence>
<feature type="chain" id="PRO_5015905629" description="Outer membrane protein with beta-barrel domain" evidence="1">
    <location>
        <begin position="25"/>
        <end position="157"/>
    </location>
</feature>
<keyword evidence="3" id="KW-1185">Reference proteome</keyword>
<dbReference type="Proteomes" id="UP000249239">
    <property type="component" value="Unassembled WGS sequence"/>
</dbReference>
<keyword evidence="1" id="KW-0732">Signal</keyword>
<evidence type="ECO:0000313" key="2">
    <source>
        <dbReference type="EMBL" id="PZX12840.1"/>
    </source>
</evidence>
<dbReference type="OrthoDB" id="9902787at2"/>
<accession>A0A2W7MYD1</accession>
<protein>
    <recommendedName>
        <fullName evidence="4">Outer membrane protein with beta-barrel domain</fullName>
    </recommendedName>
</protein>
<evidence type="ECO:0000256" key="1">
    <source>
        <dbReference type="SAM" id="SignalP"/>
    </source>
</evidence>
<evidence type="ECO:0000313" key="3">
    <source>
        <dbReference type="Proteomes" id="UP000249239"/>
    </source>
</evidence>
<gene>
    <name evidence="2" type="ORF">LX69_02795</name>
</gene>